<dbReference type="InterPro" id="IPR052155">
    <property type="entry name" value="Biofilm_reg_signaling"/>
</dbReference>
<proteinExistence type="predicted"/>
<evidence type="ECO:0000256" key="1">
    <source>
        <dbReference type="ARBA" id="ARBA00051114"/>
    </source>
</evidence>
<dbReference type="InterPro" id="IPR001789">
    <property type="entry name" value="Sig_transdc_resp-reg_receiver"/>
</dbReference>
<dbReference type="PANTHER" id="PTHR44757:SF2">
    <property type="entry name" value="BIOFILM ARCHITECTURE MAINTENANCE PROTEIN MBAA"/>
    <property type="match status" value="1"/>
</dbReference>
<feature type="domain" description="EAL" evidence="5">
    <location>
        <begin position="349"/>
        <end position="603"/>
    </location>
</feature>
<keyword evidence="2" id="KW-0597">Phosphoprotein</keyword>
<dbReference type="Gene3D" id="3.20.20.450">
    <property type="entry name" value="EAL domain"/>
    <property type="match status" value="1"/>
</dbReference>
<evidence type="ECO:0000256" key="2">
    <source>
        <dbReference type="PROSITE-ProRule" id="PRU00169"/>
    </source>
</evidence>
<comment type="catalytic activity">
    <reaction evidence="1">
        <text>3',3'-c-di-GMP + H2O = 5'-phosphoguanylyl(3'-&gt;5')guanosine + H(+)</text>
        <dbReference type="Rhea" id="RHEA:24902"/>
        <dbReference type="ChEBI" id="CHEBI:15377"/>
        <dbReference type="ChEBI" id="CHEBI:15378"/>
        <dbReference type="ChEBI" id="CHEBI:58754"/>
        <dbReference type="ChEBI" id="CHEBI:58805"/>
        <dbReference type="EC" id="3.1.4.52"/>
    </reaction>
    <physiologicalReaction direction="left-to-right" evidence="1">
        <dbReference type="Rhea" id="RHEA:24903"/>
    </physiologicalReaction>
</comment>
<dbReference type="Gene3D" id="3.30.70.270">
    <property type="match status" value="1"/>
</dbReference>
<dbReference type="PANTHER" id="PTHR44757">
    <property type="entry name" value="DIGUANYLATE CYCLASE DGCP"/>
    <property type="match status" value="1"/>
</dbReference>
<dbReference type="InterPro" id="IPR029787">
    <property type="entry name" value="Nucleotide_cyclase"/>
</dbReference>
<dbReference type="InterPro" id="IPR011006">
    <property type="entry name" value="CheY-like_superfamily"/>
</dbReference>
<dbReference type="PROSITE" id="PS50883">
    <property type="entry name" value="EAL"/>
    <property type="match status" value="1"/>
</dbReference>
<dbReference type="SUPFAM" id="SSF52172">
    <property type="entry name" value="CheY-like"/>
    <property type="match status" value="1"/>
</dbReference>
<feature type="domain" description="GGDEF" evidence="6">
    <location>
        <begin position="207"/>
        <end position="340"/>
    </location>
</feature>
<accession>A0A254T7X5</accession>
<evidence type="ECO:0000313" key="8">
    <source>
        <dbReference type="Proteomes" id="UP000197535"/>
    </source>
</evidence>
<dbReference type="PROSITE" id="PS50110">
    <property type="entry name" value="RESPONSE_REGULATORY"/>
    <property type="match status" value="1"/>
</dbReference>
<evidence type="ECO:0008006" key="9">
    <source>
        <dbReference type="Google" id="ProtNLM"/>
    </source>
</evidence>
<keyword evidence="8" id="KW-1185">Reference proteome</keyword>
<dbReference type="InterPro" id="IPR035919">
    <property type="entry name" value="EAL_sf"/>
</dbReference>
<comment type="caution">
    <text evidence="7">The sequence shown here is derived from an EMBL/GenBank/DDBJ whole genome shotgun (WGS) entry which is preliminary data.</text>
</comment>
<dbReference type="SMART" id="SM00052">
    <property type="entry name" value="EAL"/>
    <property type="match status" value="1"/>
</dbReference>
<evidence type="ECO:0000259" key="5">
    <source>
        <dbReference type="PROSITE" id="PS50883"/>
    </source>
</evidence>
<dbReference type="GO" id="GO:0071111">
    <property type="term" value="F:cyclic-guanylate-specific phosphodiesterase activity"/>
    <property type="evidence" value="ECO:0007669"/>
    <property type="project" value="UniProtKB-EC"/>
</dbReference>
<dbReference type="CDD" id="cd19920">
    <property type="entry name" value="REC_PA4781-like"/>
    <property type="match status" value="1"/>
</dbReference>
<gene>
    <name evidence="7" type="ORF">AYR66_04085</name>
</gene>
<dbReference type="Pfam" id="PF00563">
    <property type="entry name" value="EAL"/>
    <property type="match status" value="1"/>
</dbReference>
<dbReference type="Pfam" id="PF00990">
    <property type="entry name" value="GGDEF"/>
    <property type="match status" value="1"/>
</dbReference>
<dbReference type="SUPFAM" id="SSF55073">
    <property type="entry name" value="Nucleotide cyclase"/>
    <property type="match status" value="1"/>
</dbReference>
<dbReference type="RefSeq" id="WP_170942354.1">
    <property type="nucleotide sequence ID" value="NZ_LSTO01000002.1"/>
</dbReference>
<dbReference type="PROSITE" id="PS50887">
    <property type="entry name" value="GGDEF"/>
    <property type="match status" value="1"/>
</dbReference>
<dbReference type="NCBIfam" id="TIGR00254">
    <property type="entry name" value="GGDEF"/>
    <property type="match status" value="1"/>
</dbReference>
<feature type="modified residue" description="4-aspartylphosphate" evidence="2">
    <location>
        <position position="65"/>
    </location>
</feature>
<dbReference type="Proteomes" id="UP000197535">
    <property type="component" value="Unassembled WGS sequence"/>
</dbReference>
<protein>
    <recommendedName>
        <fullName evidence="9">Response regulator receiver protein</fullName>
    </recommendedName>
</protein>
<dbReference type="InterPro" id="IPR000160">
    <property type="entry name" value="GGDEF_dom"/>
</dbReference>
<evidence type="ECO:0000313" key="7">
    <source>
        <dbReference type="EMBL" id="OWW18750.1"/>
    </source>
</evidence>
<reference evidence="7 8" key="1">
    <citation type="submission" date="2016-02" db="EMBL/GenBank/DDBJ databases">
        <authorList>
            <person name="Wen L."/>
            <person name="He K."/>
            <person name="Yang H."/>
        </authorList>
    </citation>
    <scope>NUCLEOTIDE SEQUENCE [LARGE SCALE GENOMIC DNA]</scope>
    <source>
        <strain evidence="7 8">TSA40</strain>
    </source>
</reference>
<evidence type="ECO:0000259" key="6">
    <source>
        <dbReference type="PROSITE" id="PS50887"/>
    </source>
</evidence>
<dbReference type="AlphaFoldDB" id="A0A254T7X5"/>
<dbReference type="FunFam" id="3.30.70.270:FF:000001">
    <property type="entry name" value="Diguanylate cyclase domain protein"/>
    <property type="match status" value="1"/>
</dbReference>
<dbReference type="GO" id="GO:0000160">
    <property type="term" value="P:phosphorelay signal transduction system"/>
    <property type="evidence" value="ECO:0007669"/>
    <property type="project" value="InterPro"/>
</dbReference>
<evidence type="ECO:0000256" key="3">
    <source>
        <dbReference type="SAM" id="Coils"/>
    </source>
</evidence>
<name>A0A254T7X5_9BURK</name>
<dbReference type="SMART" id="SM00448">
    <property type="entry name" value="REC"/>
    <property type="match status" value="1"/>
</dbReference>
<dbReference type="SMART" id="SM00267">
    <property type="entry name" value="GGDEF"/>
    <property type="match status" value="1"/>
</dbReference>
<dbReference type="InterPro" id="IPR043128">
    <property type="entry name" value="Rev_trsase/Diguanyl_cyclase"/>
</dbReference>
<dbReference type="SUPFAM" id="SSF141868">
    <property type="entry name" value="EAL domain-like"/>
    <property type="match status" value="1"/>
</dbReference>
<dbReference type="Pfam" id="PF00072">
    <property type="entry name" value="Response_reg"/>
    <property type="match status" value="1"/>
</dbReference>
<dbReference type="FunFam" id="3.20.20.450:FF:000001">
    <property type="entry name" value="Cyclic di-GMP phosphodiesterase yahA"/>
    <property type="match status" value="1"/>
</dbReference>
<sequence length="612" mass="68502">MTDSANTSNAAGMAERILIVDDTPANLRLLMHMLGEQGYIVHPATNGELALQFVQTTLPDLILLDIFMPGMDGYELCRLLKADERTRDIPVIFLSSADQAVDKLKAFSSGGVDYVVRPLHVEEVLARIRTHLSLRNLQKKLEERVEARTAELIEANLRLQAENAERRQAEFRIRYMAHYDALTDLPNRVLLQDRIQKAVDYAARNKTQIAVLFVDLDYFKNINDSLGHMVGDSMLQLVARRLQLCLRKHDDVGRLGGDEFVLCLPLMNGRTDAALVAQKVLDALHQPFIINDMEMHVGASIGISLYPDDGADVETLMRAADMAMYCAKESGRSNYQFFTPSLSKSVEQRLDLENRLRHAFARGEFALYYQPQVDMEAGMIFSAEALLRWRQPGREPITCSAFIAIAEETGLIVPLGEWVLREACKQLRVWHDDGFPELHMSVNISPRQFAQSNFIPTVESILVESGVPASALTLEITENLLLQRSEENMMALKHLSGMGIHLSIDDFGTGYSSLAYLQRFPVHTLKVDQSFVRGIGENPNDMALVTAIIAMAQSLHLNVVAEGVENQDQANFLVSRGCLAAQGFYYSKPVPAEDFHELLRAGQDKGLNNRES</sequence>
<dbReference type="CDD" id="cd01948">
    <property type="entry name" value="EAL"/>
    <property type="match status" value="1"/>
</dbReference>
<dbReference type="Gene3D" id="3.40.50.2300">
    <property type="match status" value="1"/>
</dbReference>
<dbReference type="CDD" id="cd01949">
    <property type="entry name" value="GGDEF"/>
    <property type="match status" value="1"/>
</dbReference>
<feature type="coiled-coil region" evidence="3">
    <location>
        <begin position="147"/>
        <end position="174"/>
    </location>
</feature>
<dbReference type="EMBL" id="LSTO01000002">
    <property type="protein sequence ID" value="OWW18750.1"/>
    <property type="molecule type" value="Genomic_DNA"/>
</dbReference>
<evidence type="ECO:0000259" key="4">
    <source>
        <dbReference type="PROSITE" id="PS50110"/>
    </source>
</evidence>
<dbReference type="GO" id="GO:0071732">
    <property type="term" value="P:cellular response to nitric oxide"/>
    <property type="evidence" value="ECO:0007669"/>
    <property type="project" value="UniProtKB-ARBA"/>
</dbReference>
<dbReference type="InterPro" id="IPR001633">
    <property type="entry name" value="EAL_dom"/>
</dbReference>
<feature type="domain" description="Response regulatory" evidence="4">
    <location>
        <begin position="16"/>
        <end position="132"/>
    </location>
</feature>
<organism evidence="7 8">
    <name type="scientific">Noviherbaspirillum denitrificans</name>
    <dbReference type="NCBI Taxonomy" id="1968433"/>
    <lineage>
        <taxon>Bacteria</taxon>
        <taxon>Pseudomonadati</taxon>
        <taxon>Pseudomonadota</taxon>
        <taxon>Betaproteobacteria</taxon>
        <taxon>Burkholderiales</taxon>
        <taxon>Oxalobacteraceae</taxon>
        <taxon>Noviherbaspirillum</taxon>
    </lineage>
</organism>
<keyword evidence="3" id="KW-0175">Coiled coil</keyword>